<evidence type="ECO:0000256" key="3">
    <source>
        <dbReference type="ARBA" id="ARBA00023098"/>
    </source>
</evidence>
<organism evidence="5 6">
    <name type="scientific">Rhizobium herbae</name>
    <dbReference type="NCBI Taxonomy" id="508661"/>
    <lineage>
        <taxon>Bacteria</taxon>
        <taxon>Pseudomonadati</taxon>
        <taxon>Pseudomonadota</taxon>
        <taxon>Alphaproteobacteria</taxon>
        <taxon>Hyphomicrobiales</taxon>
        <taxon>Rhizobiaceae</taxon>
        <taxon>Rhizobium/Agrobacterium group</taxon>
        <taxon>Rhizobium</taxon>
    </lineage>
</organism>
<dbReference type="Proteomes" id="UP000757604">
    <property type="component" value="Unassembled WGS sequence"/>
</dbReference>
<sequence>MFSISKHLCFLCTVAISAVMMHHPADAKDNVGVRQIVARSTERGSNLDVTVWYPAQLGGEQVMLGESIFFVGTPAWRDAPILEGKFPLVLLSHGAGLAGSPQALSWIATPLAQQGFVVAAPMHPGNSGRNRSAAETMKIWLRPGDLTETLDAMERDSFFQEHLEQGNVGALGLSMGGGTALAIAGARINPNLLAGYCDTDALNASLCEWVRQSGADLHAMNLQSAGRDNEDKRIRFAMAIDPAPIDVFEFKSFSGISIPIELINLGRPNQIPPTLQASEVAKSIPTASYTTIRDASHYSMFAECNPGASQIAESERIGDPICMDGGGRSRSELHAQLIDMVIAAFNRVLKAVP</sequence>
<name>A0ABS7H846_9HYPH</name>
<keyword evidence="6" id="KW-1185">Reference proteome</keyword>
<dbReference type="SUPFAM" id="SSF53474">
    <property type="entry name" value="alpha/beta-Hydrolases"/>
    <property type="match status" value="1"/>
</dbReference>
<evidence type="ECO:0000313" key="5">
    <source>
        <dbReference type="EMBL" id="MBW9063431.1"/>
    </source>
</evidence>
<keyword evidence="3" id="KW-0443">Lipid metabolism</keyword>
<accession>A0ABS7H846</accession>
<keyword evidence="2" id="KW-0442">Lipid degradation</keyword>
<evidence type="ECO:0000313" key="6">
    <source>
        <dbReference type="Proteomes" id="UP000757604"/>
    </source>
</evidence>
<evidence type="ECO:0000256" key="2">
    <source>
        <dbReference type="ARBA" id="ARBA00022963"/>
    </source>
</evidence>
<dbReference type="InterPro" id="IPR016986">
    <property type="entry name" value="UCP031982_abhydr"/>
</dbReference>
<comment type="caution">
    <text evidence="5">The sequence shown here is derived from an EMBL/GenBank/DDBJ whole genome shotgun (WGS) entry which is preliminary data.</text>
</comment>
<feature type="chain" id="PRO_5047409376" evidence="4">
    <location>
        <begin position="28"/>
        <end position="353"/>
    </location>
</feature>
<keyword evidence="4" id="KW-0732">Signal</keyword>
<evidence type="ECO:0000256" key="1">
    <source>
        <dbReference type="ARBA" id="ARBA00022801"/>
    </source>
</evidence>
<feature type="signal peptide" evidence="4">
    <location>
        <begin position="1"/>
        <end position="27"/>
    </location>
</feature>
<dbReference type="RefSeq" id="WP_220372224.1">
    <property type="nucleotide sequence ID" value="NZ_JAEUAO010000002.1"/>
</dbReference>
<keyword evidence="1 5" id="KW-0378">Hydrolase</keyword>
<dbReference type="PIRSF" id="PIRSF031982">
    <property type="entry name" value="UCP031982_abhydr"/>
    <property type="match status" value="1"/>
</dbReference>
<dbReference type="InterPro" id="IPR029058">
    <property type="entry name" value="AB_hydrolase_fold"/>
</dbReference>
<proteinExistence type="predicted"/>
<dbReference type="EMBL" id="JAEUAO010000002">
    <property type="protein sequence ID" value="MBW9063431.1"/>
    <property type="molecule type" value="Genomic_DNA"/>
</dbReference>
<reference evidence="5 6" key="1">
    <citation type="journal article" date="2021" name="MBio">
        <title>Poor Competitiveness of Bradyrhizobium in Pigeon Pea Root Colonization in Indian Soils.</title>
        <authorList>
            <person name="Chalasani D."/>
            <person name="Basu A."/>
            <person name="Pullabhotla S.V.S.R.N."/>
            <person name="Jorrin B."/>
            <person name="Neal A.L."/>
            <person name="Poole P.S."/>
            <person name="Podile A.R."/>
            <person name="Tkacz A."/>
        </authorList>
    </citation>
    <scope>NUCLEOTIDE SEQUENCE [LARGE SCALE GENOMIC DNA]</scope>
    <source>
        <strain evidence="5 6">HU44</strain>
    </source>
</reference>
<protein>
    <submittedName>
        <fullName evidence="5">Dienelactone hydrolase</fullName>
    </submittedName>
</protein>
<dbReference type="PANTHER" id="PTHR10272">
    <property type="entry name" value="PLATELET-ACTIVATING FACTOR ACETYLHYDROLASE"/>
    <property type="match status" value="1"/>
</dbReference>
<dbReference type="Gene3D" id="3.40.50.1820">
    <property type="entry name" value="alpha/beta hydrolase"/>
    <property type="match status" value="1"/>
</dbReference>
<gene>
    <name evidence="5" type="ORF">JNB71_08880</name>
</gene>
<evidence type="ECO:0000256" key="4">
    <source>
        <dbReference type="SAM" id="SignalP"/>
    </source>
</evidence>
<dbReference type="PANTHER" id="PTHR10272:SF0">
    <property type="entry name" value="PLATELET-ACTIVATING FACTOR ACETYLHYDROLASE"/>
    <property type="match status" value="1"/>
</dbReference>
<dbReference type="GO" id="GO:0016787">
    <property type="term" value="F:hydrolase activity"/>
    <property type="evidence" value="ECO:0007669"/>
    <property type="project" value="UniProtKB-KW"/>
</dbReference>
<dbReference type="Pfam" id="PF03403">
    <property type="entry name" value="PAF-AH_p_II"/>
    <property type="match status" value="1"/>
</dbReference>